<dbReference type="PANTHER" id="PTHR43340:SF8">
    <property type="entry name" value="HYPOXANTHINE PHOSPHORIBOSYLTRANSFERASE"/>
    <property type="match status" value="1"/>
</dbReference>
<reference evidence="2" key="2">
    <citation type="journal article" date="2017" name="Sci. Adv.">
        <title>A tail of two voltages: Proteomic comparison of the three electric organs of the electric eel.</title>
        <authorList>
            <person name="Traeger L.L."/>
            <person name="Sabat G."/>
            <person name="Barrett-Wilt G.A."/>
            <person name="Wells G.B."/>
            <person name="Sussman M.R."/>
        </authorList>
    </citation>
    <scope>NUCLEOTIDE SEQUENCE [LARGE SCALE GENOMIC DNA]</scope>
</reference>
<dbReference type="InterPro" id="IPR050408">
    <property type="entry name" value="HGPRT"/>
</dbReference>
<proteinExistence type="predicted"/>
<name>A0A4W4F9G9_ELEEL</name>
<dbReference type="GO" id="GO:0006178">
    <property type="term" value="P:guanine salvage"/>
    <property type="evidence" value="ECO:0007669"/>
    <property type="project" value="TreeGrafter"/>
</dbReference>
<dbReference type="GO" id="GO:0046100">
    <property type="term" value="P:hypoxanthine metabolic process"/>
    <property type="evidence" value="ECO:0007669"/>
    <property type="project" value="TreeGrafter"/>
</dbReference>
<dbReference type="GO" id="GO:0032263">
    <property type="term" value="P:GMP salvage"/>
    <property type="evidence" value="ECO:0007669"/>
    <property type="project" value="TreeGrafter"/>
</dbReference>
<organism evidence="1 2">
    <name type="scientific">Electrophorus electricus</name>
    <name type="common">Electric eel</name>
    <name type="synonym">Gymnotus electricus</name>
    <dbReference type="NCBI Taxonomy" id="8005"/>
    <lineage>
        <taxon>Eukaryota</taxon>
        <taxon>Metazoa</taxon>
        <taxon>Chordata</taxon>
        <taxon>Craniata</taxon>
        <taxon>Vertebrata</taxon>
        <taxon>Euteleostomi</taxon>
        <taxon>Actinopterygii</taxon>
        <taxon>Neopterygii</taxon>
        <taxon>Teleostei</taxon>
        <taxon>Ostariophysi</taxon>
        <taxon>Gymnotiformes</taxon>
        <taxon>Gymnotoidei</taxon>
        <taxon>Gymnotidae</taxon>
        <taxon>Electrophorus</taxon>
    </lineage>
</organism>
<accession>A0A4W4F9G9</accession>
<sequence>ALNTDYPIPDDWPGYRLDLLACLLHCSRDLDCVWTRHGVSMTGKYGRLVRDIVVDLDDHDVVMLCVLKGGHQFCPDLVEAIPTLTCSSTRFLLVRVVFVQLKSFLNDHSTQDLQIIRAIVDTGKTRKALLAHVWAFGSEMIRVAGLSTPDVGFEIPNRFVVGYAFDYNEYFRDLGGSVLPPGSSVNNDVKPFYRVSMLFIATN</sequence>
<protein>
    <submittedName>
        <fullName evidence="1">Phosphoribosyl transferase domain containing 1b</fullName>
    </submittedName>
</protein>
<dbReference type="AlphaFoldDB" id="A0A4W4F9G9"/>
<dbReference type="SUPFAM" id="SSF53271">
    <property type="entry name" value="PRTase-like"/>
    <property type="match status" value="1"/>
</dbReference>
<dbReference type="GeneTree" id="ENSGT00940000164792"/>
<reference evidence="1" key="4">
    <citation type="submission" date="2025-08" db="UniProtKB">
        <authorList>
            <consortium name="Ensembl"/>
        </authorList>
    </citation>
    <scope>IDENTIFICATION</scope>
</reference>
<dbReference type="PANTHER" id="PTHR43340">
    <property type="entry name" value="HYPOXANTHINE-GUANINE PHOSPHORIBOSYLTRANSFERASE"/>
    <property type="match status" value="1"/>
</dbReference>
<dbReference type="Gene3D" id="3.40.50.2020">
    <property type="match status" value="2"/>
</dbReference>
<reference evidence="2" key="1">
    <citation type="journal article" date="2014" name="Science">
        <title>Nonhuman genetics. Genomic basis for the convergent evolution of electric organs.</title>
        <authorList>
            <person name="Gallant J.R."/>
            <person name="Traeger L.L."/>
            <person name="Volkening J.D."/>
            <person name="Moffett H."/>
            <person name="Chen P.H."/>
            <person name="Novina C.D."/>
            <person name="Phillips G.N.Jr."/>
            <person name="Anand R."/>
            <person name="Wells G.B."/>
            <person name="Pinch M."/>
            <person name="Guth R."/>
            <person name="Unguez G.A."/>
            <person name="Albert J.S."/>
            <person name="Zakon H.H."/>
            <person name="Samanta M.P."/>
            <person name="Sussman M.R."/>
        </authorList>
    </citation>
    <scope>NUCLEOTIDE SEQUENCE [LARGE SCALE GENOMIC DNA]</scope>
</reference>
<dbReference type="InterPro" id="IPR029057">
    <property type="entry name" value="PRTase-like"/>
</dbReference>
<dbReference type="Ensembl" id="ENSEEET00000020994.2">
    <property type="protein sequence ID" value="ENSEEEP00000020763.2"/>
    <property type="gene ID" value="ENSEEEG00000010129.2"/>
</dbReference>
<dbReference type="GO" id="GO:0032264">
    <property type="term" value="P:IMP salvage"/>
    <property type="evidence" value="ECO:0007669"/>
    <property type="project" value="TreeGrafter"/>
</dbReference>
<dbReference type="GO" id="GO:0004422">
    <property type="term" value="F:hypoxanthine phosphoribosyltransferase activity"/>
    <property type="evidence" value="ECO:0007669"/>
    <property type="project" value="TreeGrafter"/>
</dbReference>
<dbReference type="Proteomes" id="UP000314983">
    <property type="component" value="Chromosome 18"/>
</dbReference>
<evidence type="ECO:0000313" key="1">
    <source>
        <dbReference type="Ensembl" id="ENSEEEP00000020763.2"/>
    </source>
</evidence>
<dbReference type="GO" id="GO:0000287">
    <property type="term" value="F:magnesium ion binding"/>
    <property type="evidence" value="ECO:0007669"/>
    <property type="project" value="TreeGrafter"/>
</dbReference>
<reference evidence="1" key="5">
    <citation type="submission" date="2025-09" db="UniProtKB">
        <authorList>
            <consortium name="Ensembl"/>
        </authorList>
    </citation>
    <scope>IDENTIFICATION</scope>
</reference>
<evidence type="ECO:0000313" key="2">
    <source>
        <dbReference type="Proteomes" id="UP000314983"/>
    </source>
</evidence>
<dbReference type="GO" id="GO:0005829">
    <property type="term" value="C:cytosol"/>
    <property type="evidence" value="ECO:0007669"/>
    <property type="project" value="TreeGrafter"/>
</dbReference>
<keyword evidence="2" id="KW-1185">Reference proteome</keyword>
<reference evidence="1" key="3">
    <citation type="submission" date="2020-05" db="EMBL/GenBank/DDBJ databases">
        <title>Electrophorus electricus (electric eel) genome, fEleEle1, primary haplotype.</title>
        <authorList>
            <person name="Myers G."/>
            <person name="Meyer A."/>
            <person name="Fedrigo O."/>
            <person name="Formenti G."/>
            <person name="Rhie A."/>
            <person name="Tracey A."/>
            <person name="Sims Y."/>
            <person name="Jarvis E.D."/>
        </authorList>
    </citation>
    <scope>NUCLEOTIDE SEQUENCE [LARGE SCALE GENOMIC DNA]</scope>
</reference>